<dbReference type="Proteomes" id="UP001164746">
    <property type="component" value="Chromosome 8"/>
</dbReference>
<dbReference type="PANTHER" id="PTHR34415:SF1">
    <property type="entry name" value="INTEGRASE CATALYTIC DOMAIN-CONTAINING PROTEIN"/>
    <property type="match status" value="1"/>
</dbReference>
<evidence type="ECO:0000313" key="3">
    <source>
        <dbReference type="Proteomes" id="UP001164746"/>
    </source>
</evidence>
<dbReference type="PANTHER" id="PTHR34415">
    <property type="entry name" value="INTEGRASE CATALYTIC DOMAIN-CONTAINING PROTEIN"/>
    <property type="match status" value="1"/>
</dbReference>
<feature type="region of interest" description="Disordered" evidence="1">
    <location>
        <begin position="1"/>
        <end position="31"/>
    </location>
</feature>
<feature type="compositionally biased region" description="Basic and acidic residues" evidence="1">
    <location>
        <begin position="1"/>
        <end position="18"/>
    </location>
</feature>
<accession>A0ABY7ESU7</accession>
<evidence type="ECO:0000313" key="2">
    <source>
        <dbReference type="EMBL" id="WAR11997.1"/>
    </source>
</evidence>
<reference evidence="2" key="1">
    <citation type="submission" date="2022-11" db="EMBL/GenBank/DDBJ databases">
        <title>Centuries of genome instability and evolution in soft-shell clam transmissible cancer (bioRxiv).</title>
        <authorList>
            <person name="Hart S.F.M."/>
            <person name="Yonemitsu M.A."/>
            <person name="Giersch R.M."/>
            <person name="Beal B.F."/>
            <person name="Arriagada G."/>
            <person name="Davis B.W."/>
            <person name="Ostrander E.A."/>
            <person name="Goff S.P."/>
            <person name="Metzger M.J."/>
        </authorList>
    </citation>
    <scope>NUCLEOTIDE SEQUENCE</scope>
    <source>
        <strain evidence="2">MELC-2E11</strain>
        <tissue evidence="2">Siphon/mantle</tissue>
    </source>
</reference>
<organism evidence="2 3">
    <name type="scientific">Mya arenaria</name>
    <name type="common">Soft-shell clam</name>
    <dbReference type="NCBI Taxonomy" id="6604"/>
    <lineage>
        <taxon>Eukaryota</taxon>
        <taxon>Metazoa</taxon>
        <taxon>Spiralia</taxon>
        <taxon>Lophotrochozoa</taxon>
        <taxon>Mollusca</taxon>
        <taxon>Bivalvia</taxon>
        <taxon>Autobranchia</taxon>
        <taxon>Heteroconchia</taxon>
        <taxon>Euheterodonta</taxon>
        <taxon>Imparidentia</taxon>
        <taxon>Neoheterodontei</taxon>
        <taxon>Myida</taxon>
        <taxon>Myoidea</taxon>
        <taxon>Myidae</taxon>
        <taxon>Mya</taxon>
    </lineage>
</organism>
<protein>
    <submittedName>
        <fullName evidence="2">Uncharacterized protein</fullName>
    </submittedName>
</protein>
<name>A0ABY7ESU7_MYAAR</name>
<evidence type="ECO:0000256" key="1">
    <source>
        <dbReference type="SAM" id="MobiDB-lite"/>
    </source>
</evidence>
<dbReference type="EMBL" id="CP111019">
    <property type="protein sequence ID" value="WAR11997.1"/>
    <property type="molecule type" value="Genomic_DNA"/>
</dbReference>
<feature type="non-terminal residue" evidence="2">
    <location>
        <position position="1"/>
    </location>
</feature>
<proteinExistence type="predicted"/>
<sequence>STSAPEHNDRDDTQREDTSWDVVEGTDEDGELSRLDTRIEDYLSGSICDDNDESMQAPDEYMSTDDCRCKTTCMSLFHSDGIQEHILSVREMEKSEKELYVMGSLQKFAHEKTKGGKRKRIRYRYVDDGRIVARRERKVYRETLKEAADEVSSHVRAIGPVPVLSCPELVHGHYTFDYSQNVTIPHHSRQMGPLYFITGRKAHIFGRVCQHKKLFRRCDVDSLAQLAEVVDKSSKSNVPVLYKKTDGSENWIQTNCRLDWKSYLQLNFLPVRGIQKYHSCRFCKADFSAVYVKRTSGEPEARVQLMKRAAVLPQGMPNTVKPAGLIAERRRYLRMHVRQYVRPACSDSTCPEE</sequence>
<gene>
    <name evidence="2" type="ORF">MAR_026177</name>
</gene>
<keyword evidence="3" id="KW-1185">Reference proteome</keyword>